<organism evidence="2 3">
    <name type="scientific">Panicum miliaceum</name>
    <name type="common">Proso millet</name>
    <name type="synonym">Broomcorn millet</name>
    <dbReference type="NCBI Taxonomy" id="4540"/>
    <lineage>
        <taxon>Eukaryota</taxon>
        <taxon>Viridiplantae</taxon>
        <taxon>Streptophyta</taxon>
        <taxon>Embryophyta</taxon>
        <taxon>Tracheophyta</taxon>
        <taxon>Spermatophyta</taxon>
        <taxon>Magnoliopsida</taxon>
        <taxon>Liliopsida</taxon>
        <taxon>Poales</taxon>
        <taxon>Poaceae</taxon>
        <taxon>PACMAD clade</taxon>
        <taxon>Panicoideae</taxon>
        <taxon>Panicodae</taxon>
        <taxon>Paniceae</taxon>
        <taxon>Panicinae</taxon>
        <taxon>Panicum</taxon>
        <taxon>Panicum sect. Panicum</taxon>
    </lineage>
</organism>
<proteinExistence type="predicted"/>
<keyword evidence="1" id="KW-0812">Transmembrane</keyword>
<name>A0A3L6S051_PANMI</name>
<evidence type="ECO:0000313" key="2">
    <source>
        <dbReference type="EMBL" id="RLN12255.1"/>
    </source>
</evidence>
<dbReference type="Proteomes" id="UP000275267">
    <property type="component" value="Unassembled WGS sequence"/>
</dbReference>
<protein>
    <recommendedName>
        <fullName evidence="4">Late embryogenesis abundant protein LEA-2 subgroup domain-containing protein</fullName>
    </recommendedName>
</protein>
<comment type="caution">
    <text evidence="2">The sequence shown here is derived from an EMBL/GenBank/DDBJ whole genome shotgun (WGS) entry which is preliminary data.</text>
</comment>
<dbReference type="PANTHER" id="PTHR36480:SF10">
    <property type="entry name" value="LATE EMBRYOGENESIS ABUNDANT PROTEIN LEA-2 SUBGROUP DOMAIN-CONTAINING PROTEIN"/>
    <property type="match status" value="1"/>
</dbReference>
<dbReference type="PANTHER" id="PTHR36480">
    <property type="entry name" value="OS06G0118900 PROTEIN-RELATED"/>
    <property type="match status" value="1"/>
</dbReference>
<evidence type="ECO:0000256" key="1">
    <source>
        <dbReference type="SAM" id="Phobius"/>
    </source>
</evidence>
<dbReference type="AlphaFoldDB" id="A0A3L6S051"/>
<keyword evidence="3" id="KW-1185">Reference proteome</keyword>
<keyword evidence="1" id="KW-1133">Transmembrane helix</keyword>
<dbReference type="EMBL" id="PQIB02000006">
    <property type="protein sequence ID" value="RLN12255.1"/>
    <property type="molecule type" value="Genomic_DNA"/>
</dbReference>
<evidence type="ECO:0008006" key="4">
    <source>
        <dbReference type="Google" id="ProtNLM"/>
    </source>
</evidence>
<sequence>MTSTADGDGEKSTFRWLDAARYAVAAAVTVLIMAVIVNAIKLSIAGGAVSAAPLKTPPPEEALAVELNLRAHNPSGRVRLYYLNITVYLFDKSTPASASLDPGFDSVINFEPHDIAVLQQETVDNLLAIKPKRNSVGAPYFDVLYNGSRVSDMTLRLDGNLITEVTSEFNKSRPASYYCEQLLVGGNPDDEAIKDRQDVICKQGRGLN</sequence>
<gene>
    <name evidence="2" type="ORF">C2845_PM09G01040</name>
</gene>
<dbReference type="OrthoDB" id="657467at2759"/>
<evidence type="ECO:0000313" key="3">
    <source>
        <dbReference type="Proteomes" id="UP000275267"/>
    </source>
</evidence>
<feature type="transmembrane region" description="Helical" evidence="1">
    <location>
        <begin position="20"/>
        <end position="40"/>
    </location>
</feature>
<keyword evidence="1" id="KW-0472">Membrane</keyword>
<accession>A0A3L6S051</accession>
<reference evidence="3" key="1">
    <citation type="journal article" date="2019" name="Nat. Commun.">
        <title>The genome of broomcorn millet.</title>
        <authorList>
            <person name="Zou C."/>
            <person name="Miki D."/>
            <person name="Li D."/>
            <person name="Tang Q."/>
            <person name="Xiao L."/>
            <person name="Rajput S."/>
            <person name="Deng P."/>
            <person name="Jia W."/>
            <person name="Huang R."/>
            <person name="Zhang M."/>
            <person name="Sun Y."/>
            <person name="Hu J."/>
            <person name="Fu X."/>
            <person name="Schnable P.S."/>
            <person name="Li F."/>
            <person name="Zhang H."/>
            <person name="Feng B."/>
            <person name="Zhu X."/>
            <person name="Liu R."/>
            <person name="Schnable J.C."/>
            <person name="Zhu J.-K."/>
            <person name="Zhang H."/>
        </authorList>
    </citation>
    <scope>NUCLEOTIDE SEQUENCE [LARGE SCALE GENOMIC DNA]</scope>
</reference>